<feature type="domain" description="Flagellar hook-associated protein 2 C-terminal" evidence="7">
    <location>
        <begin position="243"/>
        <end position="472"/>
    </location>
</feature>
<keyword evidence="9" id="KW-1185">Reference proteome</keyword>
<dbReference type="Pfam" id="PF02465">
    <property type="entry name" value="FliD_N"/>
    <property type="match status" value="1"/>
</dbReference>
<dbReference type="InterPro" id="IPR040026">
    <property type="entry name" value="FliD"/>
</dbReference>
<keyword evidence="8" id="KW-0966">Cell projection</keyword>
<dbReference type="InterPro" id="IPR010809">
    <property type="entry name" value="FliD_C"/>
</dbReference>
<dbReference type="Pfam" id="PF07195">
    <property type="entry name" value="FliD_C"/>
    <property type="match status" value="1"/>
</dbReference>
<keyword evidence="8" id="KW-0282">Flagellum</keyword>
<dbReference type="PANTHER" id="PTHR30288">
    <property type="entry name" value="FLAGELLAR CAP/ASSEMBLY PROTEIN FLID"/>
    <property type="match status" value="1"/>
</dbReference>
<dbReference type="RefSeq" id="WP_168107274.1">
    <property type="nucleotide sequence ID" value="NZ_VTOX01000003.1"/>
</dbReference>
<dbReference type="GO" id="GO:0005576">
    <property type="term" value="C:extracellular region"/>
    <property type="evidence" value="ECO:0007669"/>
    <property type="project" value="UniProtKB-SubCell"/>
</dbReference>
<comment type="similarity">
    <text evidence="1 5">Belongs to the FliD family.</text>
</comment>
<dbReference type="GO" id="GO:0009424">
    <property type="term" value="C:bacterial-type flagellum hook"/>
    <property type="evidence" value="ECO:0007669"/>
    <property type="project" value="UniProtKB-UniRule"/>
</dbReference>
<dbReference type="Proteomes" id="UP000521868">
    <property type="component" value="Unassembled WGS sequence"/>
</dbReference>
<dbReference type="PANTHER" id="PTHR30288:SF0">
    <property type="entry name" value="FLAGELLAR HOOK-ASSOCIATED PROTEIN 2"/>
    <property type="match status" value="1"/>
</dbReference>
<keyword evidence="3" id="KW-0175">Coiled coil</keyword>
<comment type="subcellular location">
    <subcellularLocation>
        <location evidence="5">Secreted</location>
    </subcellularLocation>
    <subcellularLocation>
        <location evidence="5">Bacterial flagellum</location>
    </subcellularLocation>
</comment>
<name>A0A7X6DFD8_9BURK</name>
<dbReference type="EMBL" id="VTOX01000003">
    <property type="protein sequence ID" value="NKE66147.1"/>
    <property type="molecule type" value="Genomic_DNA"/>
</dbReference>
<dbReference type="InterPro" id="IPR010810">
    <property type="entry name" value="Flagellin_hook_IN_motif"/>
</dbReference>
<keyword evidence="4 5" id="KW-0975">Bacterial flagellum</keyword>
<sequence length="490" mass="50461">MASIGSLGVGSGMDLNGLLDKIAAAERAPLNAIKSRQSAYNARISAYGTLKSMLGTLQSAADKLATPDFMNSYKATSSSTDVLTVTSGSTAVAGSYTVDVAKLAQPQSLVTEGLVAVAGADIGTTAATITIDFGTVTGTLDAATGKYAGAAFAPDADRDPITVSLDAGATSLEDVRDAINEAAAGAVTASIINDGSSHRLVLTSTATGAGSSMEVSVAGNADLQSLLGHDMETAQRLRQTVEAQNAALKVNGIDVTSPTNTVEEAMQGVTMTLLDAGASTVKVERDKSAVETAINDFVNAYNKLNTKIREMTAYNSDKGQGAVLTGDNTTRVIQTRLRDALFEAVGGVAAGDPSLLSDLGISAEKDGSLKVDSAALSEVLIANPDGVSYLLAGDDDTGGLADAFSAAIEALVVDDDGEDQDGLLTISTTYAKRAIDRLADDYERAEGRVDAKIEIYRAQFRQLDSLMSNMNATSSYLSTQFAALAKQTSK</sequence>
<evidence type="ECO:0000313" key="8">
    <source>
        <dbReference type="EMBL" id="NKE66147.1"/>
    </source>
</evidence>
<dbReference type="AlphaFoldDB" id="A0A7X6DFD8"/>
<proteinExistence type="inferred from homology"/>
<dbReference type="InterPro" id="IPR003481">
    <property type="entry name" value="FliD_N"/>
</dbReference>
<dbReference type="GO" id="GO:0007155">
    <property type="term" value="P:cell adhesion"/>
    <property type="evidence" value="ECO:0007669"/>
    <property type="project" value="InterPro"/>
</dbReference>
<gene>
    <name evidence="8" type="primary">fliD</name>
    <name evidence="8" type="ORF">RAMLITH_09980</name>
</gene>
<dbReference type="GO" id="GO:0071973">
    <property type="term" value="P:bacterial-type flagellum-dependent cell motility"/>
    <property type="evidence" value="ECO:0007669"/>
    <property type="project" value="TreeGrafter"/>
</dbReference>
<dbReference type="GO" id="GO:0009421">
    <property type="term" value="C:bacterial-type flagellum filament cap"/>
    <property type="evidence" value="ECO:0007669"/>
    <property type="project" value="InterPro"/>
</dbReference>
<keyword evidence="8" id="KW-0969">Cilium</keyword>
<accession>A0A7X6DFD8</accession>
<comment type="function">
    <text evidence="5">Required for morphogenesis and for the elongation of the flagellar filament by facilitating polymerization of the flagellin monomers at the tip of growing filament. Forms a capping structure, which prevents flagellin subunits (transported through the central channel of the flagellum) from leaking out without polymerization at the distal end.</text>
</comment>
<feature type="domain" description="Flagellar hook-associated protein 2 N-terminal" evidence="6">
    <location>
        <begin position="11"/>
        <end position="107"/>
    </location>
</feature>
<evidence type="ECO:0000259" key="7">
    <source>
        <dbReference type="Pfam" id="PF07195"/>
    </source>
</evidence>
<evidence type="ECO:0000256" key="5">
    <source>
        <dbReference type="RuleBase" id="RU362066"/>
    </source>
</evidence>
<organism evidence="8 9">
    <name type="scientific">Ramlibacter lithotrophicus</name>
    <dbReference type="NCBI Taxonomy" id="2606681"/>
    <lineage>
        <taxon>Bacteria</taxon>
        <taxon>Pseudomonadati</taxon>
        <taxon>Pseudomonadota</taxon>
        <taxon>Betaproteobacteria</taxon>
        <taxon>Burkholderiales</taxon>
        <taxon>Comamonadaceae</taxon>
        <taxon>Ramlibacter</taxon>
    </lineage>
</organism>
<evidence type="ECO:0000313" key="9">
    <source>
        <dbReference type="Proteomes" id="UP000521868"/>
    </source>
</evidence>
<comment type="subunit">
    <text evidence="2 5">Homopentamer.</text>
</comment>
<evidence type="ECO:0000259" key="6">
    <source>
        <dbReference type="Pfam" id="PF02465"/>
    </source>
</evidence>
<dbReference type="Pfam" id="PF07196">
    <property type="entry name" value="Flagellin_IN"/>
    <property type="match status" value="1"/>
</dbReference>
<comment type="caution">
    <text evidence="8">The sequence shown here is derived from an EMBL/GenBank/DDBJ whole genome shotgun (WGS) entry which is preliminary data.</text>
</comment>
<reference evidence="8 9" key="1">
    <citation type="journal article" date="2020" name="Nature">
        <title>Bacterial chemolithoautotrophy via manganese oxidation.</title>
        <authorList>
            <person name="Yu H."/>
            <person name="Leadbetter J.R."/>
        </authorList>
    </citation>
    <scope>NUCLEOTIDE SEQUENCE [LARGE SCALE GENOMIC DNA]</scope>
    <source>
        <strain evidence="8 9">RBP-1</strain>
    </source>
</reference>
<protein>
    <recommendedName>
        <fullName evidence="5">Flagellar hook-associated protein 2</fullName>
        <shortName evidence="5">HAP2</shortName>
    </recommendedName>
    <alternativeName>
        <fullName evidence="5">Flagellar cap protein</fullName>
    </alternativeName>
</protein>
<evidence type="ECO:0000256" key="3">
    <source>
        <dbReference type="ARBA" id="ARBA00023054"/>
    </source>
</evidence>
<evidence type="ECO:0000256" key="2">
    <source>
        <dbReference type="ARBA" id="ARBA00011255"/>
    </source>
</evidence>
<evidence type="ECO:0000256" key="1">
    <source>
        <dbReference type="ARBA" id="ARBA00009764"/>
    </source>
</evidence>
<keyword evidence="5" id="KW-0964">Secreted</keyword>
<evidence type="ECO:0000256" key="4">
    <source>
        <dbReference type="ARBA" id="ARBA00023143"/>
    </source>
</evidence>